<evidence type="ECO:0000256" key="3">
    <source>
        <dbReference type="ARBA" id="ARBA00009642"/>
    </source>
</evidence>
<dbReference type="Proteomes" id="UP000788993">
    <property type="component" value="Unassembled WGS sequence"/>
</dbReference>
<keyword evidence="5" id="KW-0962">Peroxisome biogenesis</keyword>
<protein>
    <recommendedName>
        <fullName evidence="4">Peroxisome assembly protein 22</fullName>
    </recommendedName>
</protein>
<comment type="subcellular location">
    <subcellularLocation>
        <location evidence="2">Peroxisome membrane</location>
        <topology evidence="2">Single-pass membrane protein</topology>
    </subcellularLocation>
</comment>
<evidence type="ECO:0000256" key="1">
    <source>
        <dbReference type="ARBA" id="ARBA00003659"/>
    </source>
</evidence>
<dbReference type="OrthoDB" id="3989258at2759"/>
<evidence type="ECO:0000256" key="8">
    <source>
        <dbReference type="ARBA" id="ARBA00023136"/>
    </source>
</evidence>
<dbReference type="GO" id="GO:0007031">
    <property type="term" value="P:peroxisome organization"/>
    <property type="evidence" value="ECO:0007669"/>
    <property type="project" value="UniProtKB-KW"/>
</dbReference>
<name>A0A9P8PDC4_9ASCO</name>
<keyword evidence="9" id="KW-0576">Peroxisome</keyword>
<evidence type="ECO:0000256" key="6">
    <source>
        <dbReference type="ARBA" id="ARBA00022692"/>
    </source>
</evidence>
<evidence type="ECO:0000256" key="7">
    <source>
        <dbReference type="ARBA" id="ARBA00022989"/>
    </source>
</evidence>
<dbReference type="Pfam" id="PF12827">
    <property type="entry name" value="Peroxin-22"/>
    <property type="match status" value="1"/>
</dbReference>
<keyword evidence="6" id="KW-0812">Transmembrane</keyword>
<keyword evidence="8" id="KW-0472">Membrane</keyword>
<reference evidence="10" key="2">
    <citation type="submission" date="2021-01" db="EMBL/GenBank/DDBJ databases">
        <authorList>
            <person name="Schikora-Tamarit M.A."/>
        </authorList>
    </citation>
    <scope>NUCLEOTIDE SEQUENCE</scope>
    <source>
        <strain evidence="10">NCAIM Y.01608</strain>
    </source>
</reference>
<organism evidence="10 11">
    <name type="scientific">Ogataea polymorpha</name>
    <dbReference type="NCBI Taxonomy" id="460523"/>
    <lineage>
        <taxon>Eukaryota</taxon>
        <taxon>Fungi</taxon>
        <taxon>Dikarya</taxon>
        <taxon>Ascomycota</taxon>
        <taxon>Saccharomycotina</taxon>
        <taxon>Pichiomycetes</taxon>
        <taxon>Pichiales</taxon>
        <taxon>Pichiaceae</taxon>
        <taxon>Ogataea</taxon>
    </lineage>
</organism>
<gene>
    <name evidence="10" type="ORF">OGATHE_002729</name>
</gene>
<keyword evidence="11" id="KW-1185">Reference proteome</keyword>
<comment type="similarity">
    <text evidence="3">Belongs to the peroxin-22 family.</text>
</comment>
<accession>A0A9P8PDC4</accession>
<dbReference type="AlphaFoldDB" id="A0A9P8PDC4"/>
<evidence type="ECO:0000256" key="9">
    <source>
        <dbReference type="ARBA" id="ARBA00023140"/>
    </source>
</evidence>
<proteinExistence type="inferred from homology"/>
<dbReference type="Gene3D" id="3.40.50.11730">
    <property type="entry name" value="Peroxisome assembly protein 22"/>
    <property type="match status" value="1"/>
</dbReference>
<dbReference type="InterPro" id="IPR038613">
    <property type="entry name" value="Peroxin-22_C_sf"/>
</dbReference>
<evidence type="ECO:0000313" key="10">
    <source>
        <dbReference type="EMBL" id="KAH3669917.1"/>
    </source>
</evidence>
<dbReference type="SMR" id="A0A9P8PDC4"/>
<sequence>MSRNSRKLWTRAVAATVVAGLVIGGAWALKTINPGLFEEPAKTSEASKSNGQSVSLVLTQKDLDFFSAAYLNEYPNLTVILHPSVDKSEFLSRFNVQRNSHQVIQVRTEESIFHVLKQLSSNINLITLGNLEMSANEVETFHLDKFLTNVHEVDRINDYI</sequence>
<evidence type="ECO:0000256" key="5">
    <source>
        <dbReference type="ARBA" id="ARBA00022593"/>
    </source>
</evidence>
<keyword evidence="7" id="KW-1133">Transmembrane helix</keyword>
<reference evidence="10" key="1">
    <citation type="journal article" date="2021" name="Open Biol.">
        <title>Shared evolutionary footprints suggest mitochondrial oxidative damage underlies multiple complex I losses in fungi.</title>
        <authorList>
            <person name="Schikora-Tamarit M.A."/>
            <person name="Marcet-Houben M."/>
            <person name="Nosek J."/>
            <person name="Gabaldon T."/>
        </authorList>
    </citation>
    <scope>NUCLEOTIDE SEQUENCE</scope>
    <source>
        <strain evidence="10">NCAIM Y.01608</strain>
    </source>
</reference>
<evidence type="ECO:0000256" key="4">
    <source>
        <dbReference type="ARBA" id="ARBA00018967"/>
    </source>
</evidence>
<comment type="caution">
    <text evidence="10">The sequence shown here is derived from an EMBL/GenBank/DDBJ whole genome shotgun (WGS) entry which is preliminary data.</text>
</comment>
<evidence type="ECO:0000256" key="2">
    <source>
        <dbReference type="ARBA" id="ARBA00004549"/>
    </source>
</evidence>
<evidence type="ECO:0000313" key="11">
    <source>
        <dbReference type="Proteomes" id="UP000788993"/>
    </source>
</evidence>
<dbReference type="GO" id="GO:0005778">
    <property type="term" value="C:peroxisomal membrane"/>
    <property type="evidence" value="ECO:0007669"/>
    <property type="project" value="UniProtKB-SubCell"/>
</dbReference>
<comment type="function">
    <text evidence="1">Involved in peroxisome biogenesis.</text>
</comment>
<dbReference type="InterPro" id="IPR024359">
    <property type="entry name" value="Peroxin-22"/>
</dbReference>
<dbReference type="EMBL" id="JAEUBD010000983">
    <property type="protein sequence ID" value="KAH3669917.1"/>
    <property type="molecule type" value="Genomic_DNA"/>
</dbReference>